<gene>
    <name evidence="2" type="ORF">ACFOSH_44540</name>
</gene>
<name>A0ABV7PBJ7_9PSEU</name>
<protein>
    <submittedName>
        <fullName evidence="2">Alpha/beta hydrolase</fullName>
    </submittedName>
</protein>
<reference evidence="3" key="1">
    <citation type="journal article" date="2019" name="Int. J. Syst. Evol. Microbiol.">
        <title>The Global Catalogue of Microorganisms (GCM) 10K type strain sequencing project: providing services to taxonomists for standard genome sequencing and annotation.</title>
        <authorList>
            <consortium name="The Broad Institute Genomics Platform"/>
            <consortium name="The Broad Institute Genome Sequencing Center for Infectious Disease"/>
            <person name="Wu L."/>
            <person name="Ma J."/>
        </authorList>
    </citation>
    <scope>NUCLEOTIDE SEQUENCE [LARGE SCALE GENOMIC DNA]</scope>
    <source>
        <strain evidence="3">CGMCC 4.7676</strain>
    </source>
</reference>
<sequence>MTTTRVDLPVDGRRIAGATSGAGTTGAPLVVALHGGGYNSGYFDVPGHSLLDLGAATGFPVVSLDRPGYGGSDPLPGGRATFGHGAEALDAAIGELWTHYGEGRPGVVLVAHSIGSAIAVHIAARRPRWPLLGISIHGVGDRSPEHIVGAWRAMPTDEPVELPPEQRRALLYGPAGTVDADVVELAKASVETVPLGEMLEIVGDWPRNVAKLAAAVVVPVQYTLAEYDGLWIVDESRVATFAGHFTSAPWVDARLQAGAGHNLDHHRLSRALHLRQLAFASECAARVPAARDQTVDSAKIT</sequence>
<comment type="caution">
    <text evidence="2">The sequence shown here is derived from an EMBL/GenBank/DDBJ whole genome shotgun (WGS) entry which is preliminary data.</text>
</comment>
<organism evidence="2 3">
    <name type="scientific">Amycolatopsis speibonae</name>
    <dbReference type="NCBI Taxonomy" id="1450224"/>
    <lineage>
        <taxon>Bacteria</taxon>
        <taxon>Bacillati</taxon>
        <taxon>Actinomycetota</taxon>
        <taxon>Actinomycetes</taxon>
        <taxon>Pseudonocardiales</taxon>
        <taxon>Pseudonocardiaceae</taxon>
        <taxon>Amycolatopsis</taxon>
    </lineage>
</organism>
<dbReference type="Gene3D" id="3.40.50.1820">
    <property type="entry name" value="alpha/beta hydrolase"/>
    <property type="match status" value="1"/>
</dbReference>
<feature type="domain" description="AB hydrolase-1" evidence="1">
    <location>
        <begin position="30"/>
        <end position="261"/>
    </location>
</feature>
<dbReference type="Pfam" id="PF12697">
    <property type="entry name" value="Abhydrolase_6"/>
    <property type="match status" value="1"/>
</dbReference>
<dbReference type="InterPro" id="IPR000073">
    <property type="entry name" value="AB_hydrolase_1"/>
</dbReference>
<proteinExistence type="predicted"/>
<dbReference type="RefSeq" id="WP_378247975.1">
    <property type="nucleotide sequence ID" value="NZ_JBHRWK010000164.1"/>
</dbReference>
<evidence type="ECO:0000313" key="2">
    <source>
        <dbReference type="EMBL" id="MFC3456529.1"/>
    </source>
</evidence>
<keyword evidence="2" id="KW-0378">Hydrolase</keyword>
<evidence type="ECO:0000259" key="1">
    <source>
        <dbReference type="Pfam" id="PF12697"/>
    </source>
</evidence>
<dbReference type="EMBL" id="JBHRWK010000164">
    <property type="protein sequence ID" value="MFC3456529.1"/>
    <property type="molecule type" value="Genomic_DNA"/>
</dbReference>
<evidence type="ECO:0000313" key="3">
    <source>
        <dbReference type="Proteomes" id="UP001595645"/>
    </source>
</evidence>
<dbReference type="SUPFAM" id="SSF53474">
    <property type="entry name" value="alpha/beta-Hydrolases"/>
    <property type="match status" value="1"/>
</dbReference>
<keyword evidence="3" id="KW-1185">Reference proteome</keyword>
<dbReference type="InterPro" id="IPR029058">
    <property type="entry name" value="AB_hydrolase_fold"/>
</dbReference>
<dbReference type="GO" id="GO:0016787">
    <property type="term" value="F:hydrolase activity"/>
    <property type="evidence" value="ECO:0007669"/>
    <property type="project" value="UniProtKB-KW"/>
</dbReference>
<accession>A0ABV7PBJ7</accession>
<dbReference type="Proteomes" id="UP001595645">
    <property type="component" value="Unassembled WGS sequence"/>
</dbReference>